<sequence length="67" mass="7669">VKDPVPILEYTQTLQTGLEKVSDLAAQNQNLKEILDELAHVKSQELTVKQLRDKIKDLEKKTEVIIQ</sequence>
<dbReference type="Proteomes" id="UP000676336">
    <property type="component" value="Unassembled WGS sequence"/>
</dbReference>
<reference evidence="2" key="1">
    <citation type="submission" date="2021-02" db="EMBL/GenBank/DDBJ databases">
        <authorList>
            <person name="Nowell W R."/>
        </authorList>
    </citation>
    <scope>NUCLEOTIDE SEQUENCE</scope>
</reference>
<comment type="caution">
    <text evidence="2">The sequence shown here is derived from an EMBL/GenBank/DDBJ whole genome shotgun (WGS) entry which is preliminary data.</text>
</comment>
<dbReference type="AlphaFoldDB" id="A0A8S3FSR9"/>
<dbReference type="EMBL" id="CAJOBI010337711">
    <property type="protein sequence ID" value="CAF5208333.1"/>
    <property type="molecule type" value="Genomic_DNA"/>
</dbReference>
<dbReference type="Proteomes" id="UP000681967">
    <property type="component" value="Unassembled WGS sequence"/>
</dbReference>
<evidence type="ECO:0000313" key="3">
    <source>
        <dbReference type="EMBL" id="CAF5208333.1"/>
    </source>
</evidence>
<feature type="non-terminal residue" evidence="2">
    <location>
        <position position="1"/>
    </location>
</feature>
<feature type="coiled-coil region" evidence="1">
    <location>
        <begin position="21"/>
        <end position="61"/>
    </location>
</feature>
<dbReference type="EMBL" id="CAJOBH010249671">
    <property type="protein sequence ID" value="CAF5135086.1"/>
    <property type="molecule type" value="Genomic_DNA"/>
</dbReference>
<name>A0A8S3FSR9_9BILA</name>
<evidence type="ECO:0000313" key="4">
    <source>
        <dbReference type="Proteomes" id="UP000681967"/>
    </source>
</evidence>
<gene>
    <name evidence="2" type="ORF">BYL167_LOCUS69185</name>
    <name evidence="3" type="ORF">SMN809_LOCUS77580</name>
</gene>
<evidence type="ECO:0000313" key="2">
    <source>
        <dbReference type="EMBL" id="CAF5135086.1"/>
    </source>
</evidence>
<evidence type="ECO:0000256" key="1">
    <source>
        <dbReference type="SAM" id="Coils"/>
    </source>
</evidence>
<accession>A0A8S3FSR9</accession>
<protein>
    <submittedName>
        <fullName evidence="2">Uncharacterized protein</fullName>
    </submittedName>
</protein>
<organism evidence="2 4">
    <name type="scientific">Rotaria magnacalcarata</name>
    <dbReference type="NCBI Taxonomy" id="392030"/>
    <lineage>
        <taxon>Eukaryota</taxon>
        <taxon>Metazoa</taxon>
        <taxon>Spiralia</taxon>
        <taxon>Gnathifera</taxon>
        <taxon>Rotifera</taxon>
        <taxon>Eurotatoria</taxon>
        <taxon>Bdelloidea</taxon>
        <taxon>Philodinida</taxon>
        <taxon>Philodinidae</taxon>
        <taxon>Rotaria</taxon>
    </lineage>
</organism>
<proteinExistence type="predicted"/>
<keyword evidence="1" id="KW-0175">Coiled coil</keyword>